<gene>
    <name evidence="8" type="ORF">ACFPOF_01995</name>
</gene>
<dbReference type="PROSITE" id="PS00397">
    <property type="entry name" value="RECOMBINASES_1"/>
    <property type="match status" value="1"/>
</dbReference>
<comment type="caution">
    <text evidence="8">The sequence shown here is derived from an EMBL/GenBank/DDBJ whole genome shotgun (WGS) entry which is preliminary data.</text>
</comment>
<feature type="active site" description="O-(5'-phospho-DNA)-serine intermediate" evidence="5">
    <location>
        <position position="21"/>
    </location>
</feature>
<dbReference type="InterPro" id="IPR006118">
    <property type="entry name" value="Recombinase_CS"/>
</dbReference>
<accession>A0ABW0HN60</accession>
<evidence type="ECO:0000256" key="1">
    <source>
        <dbReference type="ARBA" id="ARBA00009913"/>
    </source>
</evidence>
<dbReference type="PANTHER" id="PTHR30461:SF26">
    <property type="entry name" value="RESOLVASE HOMOLOG YNEB"/>
    <property type="match status" value="1"/>
</dbReference>
<feature type="region of interest" description="Disordered" evidence="6">
    <location>
        <begin position="143"/>
        <end position="165"/>
    </location>
</feature>
<dbReference type="Proteomes" id="UP001596113">
    <property type="component" value="Unassembled WGS sequence"/>
</dbReference>
<dbReference type="InterPro" id="IPR036162">
    <property type="entry name" value="Resolvase-like_N_sf"/>
</dbReference>
<dbReference type="InterPro" id="IPR006119">
    <property type="entry name" value="Resolv_N"/>
</dbReference>
<dbReference type="PROSITE" id="PS00398">
    <property type="entry name" value="RECOMBINASES_2"/>
    <property type="match status" value="1"/>
</dbReference>
<evidence type="ECO:0000256" key="5">
    <source>
        <dbReference type="PROSITE-ProRule" id="PRU10137"/>
    </source>
</evidence>
<dbReference type="Pfam" id="PF02796">
    <property type="entry name" value="HTH_7"/>
    <property type="match status" value="1"/>
</dbReference>
<dbReference type="Pfam" id="PF00239">
    <property type="entry name" value="Resolvase"/>
    <property type="match status" value="1"/>
</dbReference>
<organism evidence="8 9">
    <name type="scientific">Cohnella soli</name>
    <dbReference type="NCBI Taxonomy" id="425005"/>
    <lineage>
        <taxon>Bacteria</taxon>
        <taxon>Bacillati</taxon>
        <taxon>Bacillota</taxon>
        <taxon>Bacilli</taxon>
        <taxon>Bacillales</taxon>
        <taxon>Paenibacillaceae</taxon>
        <taxon>Cohnella</taxon>
    </lineage>
</organism>
<dbReference type="CDD" id="cd03768">
    <property type="entry name" value="SR_ResInv"/>
    <property type="match status" value="1"/>
</dbReference>
<keyword evidence="9" id="KW-1185">Reference proteome</keyword>
<evidence type="ECO:0000313" key="9">
    <source>
        <dbReference type="Proteomes" id="UP001596113"/>
    </source>
</evidence>
<proteinExistence type="inferred from homology"/>
<evidence type="ECO:0000256" key="3">
    <source>
        <dbReference type="ARBA" id="ARBA00023125"/>
    </source>
</evidence>
<sequence length="207" mass="23133">MWTKIGMVIMLGKVYGYARVSTSGQDNGLETQEQLLEEAGCSYTFKEMVSGKSTNNRIELQRAMELLSSGDTLVVAKIDRLARSISDLDKIVKELLAKGVNVRFLKEDMTFKVDTKPNSMHSLLFNILGSFAQFERELINERTSEGRARAKEKGTHMGRPSKDKKDIARALKLYSERDANGMSVNDISKLTGVPRSSIYAEINKSSL</sequence>
<dbReference type="PROSITE" id="PS51736">
    <property type="entry name" value="RECOMBINASES_3"/>
    <property type="match status" value="1"/>
</dbReference>
<name>A0ABW0HN60_9BACL</name>
<dbReference type="SUPFAM" id="SSF53041">
    <property type="entry name" value="Resolvase-like"/>
    <property type="match status" value="1"/>
</dbReference>
<dbReference type="Gene3D" id="3.40.50.1390">
    <property type="entry name" value="Resolvase, N-terminal catalytic domain"/>
    <property type="match status" value="1"/>
</dbReference>
<evidence type="ECO:0000259" key="7">
    <source>
        <dbReference type="PROSITE" id="PS51736"/>
    </source>
</evidence>
<feature type="domain" description="Resolvase/invertase-type recombinase catalytic" evidence="7">
    <location>
        <begin position="13"/>
        <end position="154"/>
    </location>
</feature>
<keyword evidence="3" id="KW-0238">DNA-binding</keyword>
<protein>
    <submittedName>
        <fullName evidence="8">Recombinase family protein</fullName>
    </submittedName>
</protein>
<dbReference type="SMART" id="SM00857">
    <property type="entry name" value="Resolvase"/>
    <property type="match status" value="1"/>
</dbReference>
<dbReference type="Gene3D" id="1.10.10.60">
    <property type="entry name" value="Homeodomain-like"/>
    <property type="match status" value="1"/>
</dbReference>
<evidence type="ECO:0000256" key="2">
    <source>
        <dbReference type="ARBA" id="ARBA00022908"/>
    </source>
</evidence>
<dbReference type="PANTHER" id="PTHR30461">
    <property type="entry name" value="DNA-INVERTASE FROM LAMBDOID PROPHAGE"/>
    <property type="match status" value="1"/>
</dbReference>
<dbReference type="InterPro" id="IPR050639">
    <property type="entry name" value="SSR_resolvase"/>
</dbReference>
<keyword evidence="2" id="KW-0229">DNA integration</keyword>
<evidence type="ECO:0000256" key="4">
    <source>
        <dbReference type="ARBA" id="ARBA00023172"/>
    </source>
</evidence>
<evidence type="ECO:0000256" key="6">
    <source>
        <dbReference type="SAM" id="MobiDB-lite"/>
    </source>
</evidence>
<evidence type="ECO:0000313" key="8">
    <source>
        <dbReference type="EMBL" id="MFC5401492.1"/>
    </source>
</evidence>
<dbReference type="RefSeq" id="WP_378129103.1">
    <property type="nucleotide sequence ID" value="NZ_JBHSMI010000003.1"/>
</dbReference>
<comment type="similarity">
    <text evidence="1">Belongs to the site-specific recombinase resolvase family.</text>
</comment>
<reference evidence="9" key="1">
    <citation type="journal article" date="2019" name="Int. J. Syst. Evol. Microbiol.">
        <title>The Global Catalogue of Microorganisms (GCM) 10K type strain sequencing project: providing services to taxonomists for standard genome sequencing and annotation.</title>
        <authorList>
            <consortium name="The Broad Institute Genomics Platform"/>
            <consortium name="The Broad Institute Genome Sequencing Center for Infectious Disease"/>
            <person name="Wu L."/>
            <person name="Ma J."/>
        </authorList>
    </citation>
    <scope>NUCLEOTIDE SEQUENCE [LARGE SCALE GENOMIC DNA]</scope>
    <source>
        <strain evidence="9">CGMCC 1.18575</strain>
    </source>
</reference>
<dbReference type="EMBL" id="JBHSMI010000003">
    <property type="protein sequence ID" value="MFC5401492.1"/>
    <property type="molecule type" value="Genomic_DNA"/>
</dbReference>
<keyword evidence="4" id="KW-0233">DNA recombination</keyword>
<dbReference type="InterPro" id="IPR006120">
    <property type="entry name" value="Resolvase_HTH_dom"/>
</dbReference>